<dbReference type="Pfam" id="PF13354">
    <property type="entry name" value="Beta-lactamase2"/>
    <property type="match status" value="1"/>
</dbReference>
<feature type="domain" description="Beta-lactamase class A catalytic" evidence="1">
    <location>
        <begin position="11"/>
        <end position="132"/>
    </location>
</feature>
<dbReference type="InterPro" id="IPR012338">
    <property type="entry name" value="Beta-lactam/transpept-like"/>
</dbReference>
<dbReference type="GO" id="GO:0030655">
    <property type="term" value="P:beta-lactam antibiotic catabolic process"/>
    <property type="evidence" value="ECO:0007669"/>
    <property type="project" value="InterPro"/>
</dbReference>
<dbReference type="InterPro" id="IPR045155">
    <property type="entry name" value="Beta-lactam_cat"/>
</dbReference>
<dbReference type="Gene3D" id="3.40.710.10">
    <property type="entry name" value="DD-peptidase/beta-lactamase superfamily"/>
    <property type="match status" value="1"/>
</dbReference>
<evidence type="ECO:0000259" key="1">
    <source>
        <dbReference type="Pfam" id="PF13354"/>
    </source>
</evidence>
<evidence type="ECO:0000313" key="3">
    <source>
        <dbReference type="Proteomes" id="UP000321026"/>
    </source>
</evidence>
<evidence type="ECO:0000313" key="2">
    <source>
        <dbReference type="EMBL" id="TXG76073.1"/>
    </source>
</evidence>
<proteinExistence type="predicted"/>
<dbReference type="SUPFAM" id="SSF56601">
    <property type="entry name" value="beta-lactamase/transpeptidase-like"/>
    <property type="match status" value="1"/>
</dbReference>
<dbReference type="GO" id="GO:0008800">
    <property type="term" value="F:beta-lactamase activity"/>
    <property type="evidence" value="ECO:0007669"/>
    <property type="project" value="InterPro"/>
</dbReference>
<dbReference type="AlphaFoldDB" id="A0A5C7J3J3"/>
<dbReference type="Proteomes" id="UP000321026">
    <property type="component" value="Unassembled WGS sequence"/>
</dbReference>
<name>A0A5C7J3J3_9BACT</name>
<dbReference type="EMBL" id="SSDS01000085">
    <property type="protein sequence ID" value="TXG76073.1"/>
    <property type="molecule type" value="Genomic_DNA"/>
</dbReference>
<gene>
    <name evidence="2" type="ORF">E6Q11_05510</name>
</gene>
<comment type="caution">
    <text evidence="2">The sequence shown here is derived from an EMBL/GenBank/DDBJ whole genome shotgun (WGS) entry which is preliminary data.</text>
</comment>
<reference evidence="2 3" key="1">
    <citation type="submission" date="2018-09" db="EMBL/GenBank/DDBJ databases">
        <title>Metagenome Assembled Genomes from an Advanced Water Purification Facility.</title>
        <authorList>
            <person name="Stamps B.W."/>
            <person name="Spear J.R."/>
        </authorList>
    </citation>
    <scope>NUCLEOTIDE SEQUENCE [LARGE SCALE GENOMIC DNA]</scope>
    <source>
        <strain evidence="2">Bin_63_2</strain>
    </source>
</reference>
<protein>
    <recommendedName>
        <fullName evidence="1">Beta-lactamase class A catalytic domain-containing protein</fullName>
    </recommendedName>
</protein>
<organism evidence="2 3">
    <name type="scientific">Candidatus Dojkabacteria bacterium</name>
    <dbReference type="NCBI Taxonomy" id="2099670"/>
    <lineage>
        <taxon>Bacteria</taxon>
        <taxon>Candidatus Dojkabacteria</taxon>
    </lineage>
</organism>
<accession>A0A5C7J3J3</accession>
<sequence length="133" mass="15157">MKWSEEEPDLLNQTIKIEKIADSDGEKVFIPRNKLKVGQMYSVRDLLEEMMVNSNITATEALFKKIPYSFLTKVDTDLGVLLPGEEEIRASISLKEYSSFFRILYTASYLSPSSSQYALSLLTKTDFSDGIRK</sequence>